<sequence>MRALVALGCLVLGAAVGLGSVVLHRYGWGLGLGIAATVATLVALPGGWWRRLPFALGWTAILGVATVQRPEGDYVIASDASGYLLLATGAVVVGTGFVGLVARRTTADAPEDAEG</sequence>
<reference evidence="2 3" key="1">
    <citation type="submission" date="2020-07" db="EMBL/GenBank/DDBJ databases">
        <title>Sequencing the genomes of 1000 actinobacteria strains.</title>
        <authorList>
            <person name="Klenk H.-P."/>
        </authorList>
    </citation>
    <scope>NUCLEOTIDE SEQUENCE [LARGE SCALE GENOMIC DNA]</scope>
    <source>
        <strain evidence="2 3">DSM 19082</strain>
    </source>
</reference>
<comment type="caution">
    <text evidence="2">The sequence shown here is derived from an EMBL/GenBank/DDBJ whole genome shotgun (WGS) entry which is preliminary data.</text>
</comment>
<evidence type="ECO:0000313" key="3">
    <source>
        <dbReference type="Proteomes" id="UP000582231"/>
    </source>
</evidence>
<gene>
    <name evidence="2" type="ORF">BJ958_002703</name>
</gene>
<evidence type="ECO:0000256" key="1">
    <source>
        <dbReference type="SAM" id="Phobius"/>
    </source>
</evidence>
<dbReference type="Proteomes" id="UP000582231">
    <property type="component" value="Unassembled WGS sequence"/>
</dbReference>
<name>A0A852RD83_9ACTN</name>
<keyword evidence="3" id="KW-1185">Reference proteome</keyword>
<dbReference type="AlphaFoldDB" id="A0A852RD83"/>
<keyword evidence="1" id="KW-1133">Transmembrane helix</keyword>
<proteinExistence type="predicted"/>
<dbReference type="RefSeq" id="WP_179727313.1">
    <property type="nucleotide sequence ID" value="NZ_BAABEF010000001.1"/>
</dbReference>
<evidence type="ECO:0000313" key="2">
    <source>
        <dbReference type="EMBL" id="NYD31157.1"/>
    </source>
</evidence>
<accession>A0A852RD83</accession>
<keyword evidence="1" id="KW-0812">Transmembrane</keyword>
<protein>
    <submittedName>
        <fullName evidence="2">Uncharacterized protein</fullName>
    </submittedName>
</protein>
<feature type="transmembrane region" description="Helical" evidence="1">
    <location>
        <begin position="80"/>
        <end position="102"/>
    </location>
</feature>
<keyword evidence="1" id="KW-0472">Membrane</keyword>
<dbReference type="EMBL" id="JACCBF010000001">
    <property type="protein sequence ID" value="NYD31157.1"/>
    <property type="molecule type" value="Genomic_DNA"/>
</dbReference>
<organism evidence="2 3">
    <name type="scientific">Nocardioides kongjuensis</name>
    <dbReference type="NCBI Taxonomy" id="349522"/>
    <lineage>
        <taxon>Bacteria</taxon>
        <taxon>Bacillati</taxon>
        <taxon>Actinomycetota</taxon>
        <taxon>Actinomycetes</taxon>
        <taxon>Propionibacteriales</taxon>
        <taxon>Nocardioidaceae</taxon>
        <taxon>Nocardioides</taxon>
    </lineage>
</organism>
<feature type="transmembrane region" description="Helical" evidence="1">
    <location>
        <begin position="27"/>
        <end position="45"/>
    </location>
</feature>